<dbReference type="Proteomes" id="UP000809290">
    <property type="component" value="Unassembled WGS sequence"/>
</dbReference>
<evidence type="ECO:0008006" key="3">
    <source>
        <dbReference type="Google" id="ProtNLM"/>
    </source>
</evidence>
<evidence type="ECO:0000313" key="2">
    <source>
        <dbReference type="Proteomes" id="UP000809290"/>
    </source>
</evidence>
<name>A0ABS2SL78_9MICO</name>
<keyword evidence="2" id="KW-1185">Reference proteome</keyword>
<reference evidence="1 2" key="1">
    <citation type="submission" date="2021-01" db="EMBL/GenBank/DDBJ databases">
        <title>Sequencing the genomes of 1000 actinobacteria strains.</title>
        <authorList>
            <person name="Klenk H.-P."/>
        </authorList>
    </citation>
    <scope>NUCLEOTIDE SEQUENCE [LARGE SCALE GENOMIC DNA]</scope>
    <source>
        <strain evidence="1 2">DSM 13657</strain>
    </source>
</reference>
<dbReference type="SUPFAM" id="SSF50998">
    <property type="entry name" value="Quinoprotein alcohol dehydrogenase-like"/>
    <property type="match status" value="1"/>
</dbReference>
<comment type="caution">
    <text evidence="1">The sequence shown here is derived from an EMBL/GenBank/DDBJ whole genome shotgun (WGS) entry which is preliminary data.</text>
</comment>
<evidence type="ECO:0000313" key="1">
    <source>
        <dbReference type="EMBL" id="MBM7817018.1"/>
    </source>
</evidence>
<organism evidence="1 2">
    <name type="scientific">Brevibacterium paucivorans</name>
    <dbReference type="NCBI Taxonomy" id="170994"/>
    <lineage>
        <taxon>Bacteria</taxon>
        <taxon>Bacillati</taxon>
        <taxon>Actinomycetota</taxon>
        <taxon>Actinomycetes</taxon>
        <taxon>Micrococcales</taxon>
        <taxon>Brevibacteriaceae</taxon>
        <taxon>Brevibacterium</taxon>
    </lineage>
</organism>
<gene>
    <name evidence="1" type="ORF">JOE56_001712</name>
</gene>
<dbReference type="PROSITE" id="PS51257">
    <property type="entry name" value="PROKAR_LIPOPROTEIN"/>
    <property type="match status" value="1"/>
</dbReference>
<dbReference type="RefSeq" id="WP_204515670.1">
    <property type="nucleotide sequence ID" value="NZ_JAFBCP010000001.1"/>
</dbReference>
<sequence length="406" mass="44628">MKRSIASVCVVGFVAACLSGCSWFDRSGVVVSEDEFRITEDTFFATQLSPIAREMDTAPGINTSYLVTFDRDGSAQALKIEPMEIAVPVWQGDTLVAVDRKFDYFVSDRVVKVDHPKTEVTTFLYPSTTSNEVFALMNNGWREDGSSYHASTETITPQGYSTTDLDGIFLTGSECDGVLYALGDATGETAKHAPPELRDNATALVQASGTSDGKQRIVEMSQTHEAETSSQPLPCVNGRVVQLLDTEIVQKSKSGEPRYTYKAFVRVRDTKTGKHKDVPMKNSGGSPFVYEDLQFLASPYYELGSRDGSSIRWLAVNGSFWQTNIDTGVTEKLFQIQESEQFFAVGNAAFSPEGIHYLYEGDDGTVIKSFSKKDGSLIRTLEVPGFDAITARTRQHWTLAVSPNVP</sequence>
<protein>
    <recommendedName>
        <fullName evidence="3">Lipoprotein LpqB beta-propeller domain-containing protein</fullName>
    </recommendedName>
</protein>
<dbReference type="EMBL" id="JAFBCP010000001">
    <property type="protein sequence ID" value="MBM7817018.1"/>
    <property type="molecule type" value="Genomic_DNA"/>
</dbReference>
<accession>A0ABS2SL78</accession>
<proteinExistence type="predicted"/>
<dbReference type="InterPro" id="IPR011047">
    <property type="entry name" value="Quinoprotein_ADH-like_sf"/>
</dbReference>